<name>A0A3N4EBR2_9GAMM</name>
<dbReference type="Gene3D" id="3.20.20.450">
    <property type="entry name" value="EAL domain"/>
    <property type="match status" value="1"/>
</dbReference>
<dbReference type="InterPro" id="IPR052155">
    <property type="entry name" value="Biofilm_reg_signaling"/>
</dbReference>
<dbReference type="PANTHER" id="PTHR44757">
    <property type="entry name" value="DIGUANYLATE CYCLASE DGCP"/>
    <property type="match status" value="1"/>
</dbReference>
<dbReference type="SUPFAM" id="SSF55785">
    <property type="entry name" value="PYP-like sensor domain (PAS domain)"/>
    <property type="match status" value="4"/>
</dbReference>
<dbReference type="InterPro" id="IPR013656">
    <property type="entry name" value="PAS_4"/>
</dbReference>
<dbReference type="PROSITE" id="PS50887">
    <property type="entry name" value="GGDEF"/>
    <property type="match status" value="1"/>
</dbReference>
<evidence type="ECO:0000256" key="2">
    <source>
        <dbReference type="SAM" id="Phobius"/>
    </source>
</evidence>
<evidence type="ECO:0000259" key="3">
    <source>
        <dbReference type="PROSITE" id="PS50112"/>
    </source>
</evidence>
<accession>A0A3N4EBR2</accession>
<dbReference type="PANTHER" id="PTHR44757:SF2">
    <property type="entry name" value="BIOFILM ARCHITECTURE MAINTENANCE PROTEIN MBAA"/>
    <property type="match status" value="1"/>
</dbReference>
<evidence type="ECO:0000313" key="10">
    <source>
        <dbReference type="Proteomes" id="UP000278855"/>
    </source>
</evidence>
<feature type="domain" description="PAC" evidence="4">
    <location>
        <begin position="293"/>
        <end position="345"/>
    </location>
</feature>
<feature type="domain" description="PAC" evidence="4">
    <location>
        <begin position="420"/>
        <end position="472"/>
    </location>
</feature>
<dbReference type="InterPro" id="IPR000700">
    <property type="entry name" value="PAS-assoc_C"/>
</dbReference>
<dbReference type="OrthoDB" id="9176779at2"/>
<evidence type="ECO:0000259" key="4">
    <source>
        <dbReference type="PROSITE" id="PS50113"/>
    </source>
</evidence>
<evidence type="ECO:0000259" key="6">
    <source>
        <dbReference type="PROSITE" id="PS50887"/>
    </source>
</evidence>
<dbReference type="Pfam" id="PF00563">
    <property type="entry name" value="EAL"/>
    <property type="match status" value="1"/>
</dbReference>
<dbReference type="SUPFAM" id="SSF141868">
    <property type="entry name" value="EAL domain-like"/>
    <property type="match status" value="1"/>
</dbReference>
<dbReference type="Pfam" id="PF00990">
    <property type="entry name" value="GGDEF"/>
    <property type="match status" value="1"/>
</dbReference>
<dbReference type="Gene3D" id="2.10.70.100">
    <property type="match status" value="1"/>
</dbReference>
<dbReference type="GO" id="GO:0003824">
    <property type="term" value="F:catalytic activity"/>
    <property type="evidence" value="ECO:0007669"/>
    <property type="project" value="UniProtKB-ARBA"/>
</dbReference>
<reference evidence="7 9" key="1">
    <citation type="submission" date="2018-11" db="EMBL/GenBank/DDBJ databases">
        <title>Shewanella sp. M2.</title>
        <authorList>
            <person name="Hwang Y.J."/>
            <person name="Hwang C.Y."/>
        </authorList>
    </citation>
    <scope>NUCLEOTIDE SEQUENCE [LARGE SCALE GENOMIC DNA]</scope>
    <source>
        <strain evidence="7 9">M2</strain>
    </source>
</reference>
<feature type="domain" description="PAC" evidence="4">
    <location>
        <begin position="879"/>
        <end position="931"/>
    </location>
</feature>
<organism evidence="8 10">
    <name type="scientific">Shewanella psychromarinicola</name>
    <dbReference type="NCBI Taxonomy" id="2487742"/>
    <lineage>
        <taxon>Bacteria</taxon>
        <taxon>Pseudomonadati</taxon>
        <taxon>Pseudomonadota</taxon>
        <taxon>Gammaproteobacteria</taxon>
        <taxon>Alteromonadales</taxon>
        <taxon>Shewanellaceae</taxon>
        <taxon>Shewanella</taxon>
    </lineage>
</organism>
<dbReference type="InterPro" id="IPR035965">
    <property type="entry name" value="PAS-like_dom_sf"/>
</dbReference>
<dbReference type="NCBIfam" id="TIGR00229">
    <property type="entry name" value="sensory_box"/>
    <property type="match status" value="4"/>
</dbReference>
<dbReference type="Gene3D" id="3.30.450.20">
    <property type="entry name" value="PAS domain"/>
    <property type="match status" value="4"/>
</dbReference>
<dbReference type="PROSITE" id="PS50112">
    <property type="entry name" value="PAS"/>
    <property type="match status" value="3"/>
</dbReference>
<feature type="transmembrane region" description="Helical" evidence="2">
    <location>
        <begin position="182"/>
        <end position="201"/>
    </location>
</feature>
<feature type="domain" description="GGDEF" evidence="6">
    <location>
        <begin position="963"/>
        <end position="1096"/>
    </location>
</feature>
<dbReference type="SMART" id="SM00052">
    <property type="entry name" value="EAL"/>
    <property type="match status" value="1"/>
</dbReference>
<dbReference type="CDD" id="cd01948">
    <property type="entry name" value="EAL"/>
    <property type="match status" value="1"/>
</dbReference>
<dbReference type="SUPFAM" id="SSF55073">
    <property type="entry name" value="Nucleotide cyclase"/>
    <property type="match status" value="1"/>
</dbReference>
<dbReference type="GO" id="GO:0006355">
    <property type="term" value="P:regulation of DNA-templated transcription"/>
    <property type="evidence" value="ECO:0007669"/>
    <property type="project" value="InterPro"/>
</dbReference>
<feature type="domain" description="PAS" evidence="3">
    <location>
        <begin position="215"/>
        <end position="288"/>
    </location>
</feature>
<evidence type="ECO:0000313" key="8">
    <source>
        <dbReference type="EMBL" id="RPA34312.1"/>
    </source>
</evidence>
<dbReference type="InterPro" id="IPR013767">
    <property type="entry name" value="PAS_fold"/>
</dbReference>
<dbReference type="FunFam" id="3.30.70.270:FF:000001">
    <property type="entry name" value="Diguanylate cyclase domain protein"/>
    <property type="match status" value="1"/>
</dbReference>
<dbReference type="PROSITE" id="PS50113">
    <property type="entry name" value="PAC"/>
    <property type="match status" value="4"/>
</dbReference>
<dbReference type="SMART" id="SM00086">
    <property type="entry name" value="PAC"/>
    <property type="match status" value="4"/>
</dbReference>
<protein>
    <submittedName>
        <fullName evidence="8">PAS domain S-box protein</fullName>
    </submittedName>
</protein>
<dbReference type="Proteomes" id="UP000273778">
    <property type="component" value="Chromosome"/>
</dbReference>
<dbReference type="InterPro" id="IPR029787">
    <property type="entry name" value="Nucleotide_cyclase"/>
</dbReference>
<dbReference type="InterPro" id="IPR000014">
    <property type="entry name" value="PAS"/>
</dbReference>
<feature type="domain" description="PAC" evidence="4">
    <location>
        <begin position="547"/>
        <end position="600"/>
    </location>
</feature>
<proteinExistence type="predicted"/>
<dbReference type="InterPro" id="IPR035919">
    <property type="entry name" value="EAL_sf"/>
</dbReference>
<evidence type="ECO:0000313" key="9">
    <source>
        <dbReference type="Proteomes" id="UP000273778"/>
    </source>
</evidence>
<dbReference type="EMBL" id="RKKB01000001">
    <property type="protein sequence ID" value="RPA34312.1"/>
    <property type="molecule type" value="Genomic_DNA"/>
</dbReference>
<evidence type="ECO:0000256" key="1">
    <source>
        <dbReference type="ARBA" id="ARBA00001946"/>
    </source>
</evidence>
<keyword evidence="9" id="KW-1185">Reference proteome</keyword>
<dbReference type="Proteomes" id="UP000278855">
    <property type="component" value="Unassembled WGS sequence"/>
</dbReference>
<dbReference type="InterPro" id="IPR001610">
    <property type="entry name" value="PAC"/>
</dbReference>
<dbReference type="InterPro" id="IPR000160">
    <property type="entry name" value="GGDEF_dom"/>
</dbReference>
<comment type="cofactor">
    <cofactor evidence="1">
        <name>Mg(2+)</name>
        <dbReference type="ChEBI" id="CHEBI:18420"/>
    </cofactor>
</comment>
<sequence length="1486" mass="167924">MHHMEAGSRRIQFISIPVTLLIMAIVYYSFNTGRDIAVRYSPLVDAAMEIKLEATTAHLWFEEAISGDPTIDIEAIWTHLDQSAWYAQAMLDGGVNNENTFLALNDPHLRLQIEDTIVDLQHFRQIAQLRWNAQSTSGIGSNIDQQFDQAFLELNLAVDHVQTTLQKIIINDLQTFKLMQQLLMALTLIVGLVILGLLLRYNTRINNHILALHKQEESLRITLNSIGDAVIVTDTHGTVTYINPVAIKLTGYTAAQAIGQPLTAVFNIIHALTFEPVNNPVKKVLETGLIVGLANHTMLIAKDGSEYQIADSGAPIRNPAGDISGVVLVFRDVTEEHTLFSELESSQALIKTLLNTVPDMIWLKDAKGVYLACNSKFERMVGAREHEIVGKTDYDFVDHELANFFRNNDDKALIAGEATVNEESLTFADDGHIELVETIKTPMRDNNGHLIGILGVARDVTNYKKSLAQLKESETRLIEAQVYAQIGYWELLADQQTAIWSDQMYALFGLVKTSKAGPDTICEVMNKSDFPTFIASVKECFFSGKEHHVEYRIIRPSDGEERWIECRGKVVTDSDGKPQKISGFIQDITESKKAEETLRQSEATIRNKLKAILEPDADIDSLALSDIIDAEALQSLMDDFYDLTGMLGAVLDIKGNILVAVGWQDICTQFHRCHPDTRKNCLESDLFLTHGVEHGTFKEYNCKNNMFEMVTPIVIGGKHLGNVFIGQFFYQDEVPDVELFRKQANNYGFDEQEYLAALDRVPRFTRNEVTRGMHFYAKLADIISTSSFSAIKQSRLLAEQKKAEEKLQLSSRVFSDTHEGIIITDAQQHIVDVNPAFSQITGYSREDIIGKTPEILRSGKHSPQFYSAMWQTVSEHGYWLGEVWNRTKQGQLYAELLTISSLTNDHDEVTHYVGMFSDITSSKRQQDQLNMMAHYDVLTKLPNRALFVDRFQQSIAHSLRTGHQLAVCFFDLDDFKPVNDNYGHEAGDRLLIEVANRITVCIREEDTVSRQGGDEFAILLNDIELASQYEATIKRIHQALAQPYFIDDVQHHITVSSGVTLYPSDNADIDTLLRHADHAMYQSKLAGKDRSRLYSPDSDQRIIQKNHLLEEIEQALGNHEFQLYYQPKVNMVSGHVFGVEALIRWIHPGKGLIPPLDFLPFIDGTPLEVRIGEWVINEALQQLDDWKLQVINLEVSVNISSNHLLSPSFVVNLEKSLAKYPSNNSQYLQLEILESSAFGDINTINHIIETCQNRLGVSFALDDFGTGYSSLTHLRSLPVNTIKIDQRFVFDMLDNPSDYSIIEGVIALTKSFNRNVIAEGVESTEHGLMLLLMGCEQAQGYGIAKPMPAKAFLPWLSNYTPNKNWRVSGNKHRNNTENSLAIFTMLNAQWRETFRQKIVSSPDDHALWPILDVQSCQCGNWIRREKHRTLFETQYIQRLEQAHNNIHFIAHAIQHQYQQGNIDTARNSLVNLELAFDDIISVLSLS</sequence>
<dbReference type="Gene3D" id="3.30.70.270">
    <property type="match status" value="1"/>
</dbReference>
<dbReference type="EMBL" id="CP034073">
    <property type="protein sequence ID" value="AZG36466.1"/>
    <property type="molecule type" value="Genomic_DNA"/>
</dbReference>
<keyword evidence="2" id="KW-1133">Transmembrane helix</keyword>
<dbReference type="InterPro" id="IPR018771">
    <property type="entry name" value="PocR_dom"/>
</dbReference>
<evidence type="ECO:0000259" key="5">
    <source>
        <dbReference type="PROSITE" id="PS50883"/>
    </source>
</evidence>
<dbReference type="Pfam" id="PF08447">
    <property type="entry name" value="PAS_3"/>
    <property type="match status" value="1"/>
</dbReference>
<dbReference type="InterPro" id="IPR013655">
    <property type="entry name" value="PAS_fold_3"/>
</dbReference>
<feature type="domain" description="EAL" evidence="5">
    <location>
        <begin position="1105"/>
        <end position="1360"/>
    </location>
</feature>
<dbReference type="CDD" id="cd00130">
    <property type="entry name" value="PAS"/>
    <property type="match status" value="4"/>
</dbReference>
<reference evidence="8" key="3">
    <citation type="submission" date="2018-11" db="EMBL/GenBank/DDBJ databases">
        <authorList>
            <person name="Hwang Y.J."/>
            <person name="Hwang C.Y."/>
        </authorList>
    </citation>
    <scope>NUCLEOTIDE SEQUENCE</scope>
    <source>
        <strain evidence="8">R106</strain>
    </source>
</reference>
<dbReference type="Pfam" id="PF10114">
    <property type="entry name" value="PocR"/>
    <property type="match status" value="1"/>
</dbReference>
<evidence type="ECO:0000313" key="7">
    <source>
        <dbReference type="EMBL" id="AZG36466.1"/>
    </source>
</evidence>
<dbReference type="InterPro" id="IPR043128">
    <property type="entry name" value="Rev_trsase/Diguanyl_cyclase"/>
</dbReference>
<dbReference type="InterPro" id="IPR001633">
    <property type="entry name" value="EAL_dom"/>
</dbReference>
<keyword evidence="2" id="KW-0812">Transmembrane</keyword>
<dbReference type="SMART" id="SM00267">
    <property type="entry name" value="GGDEF"/>
    <property type="match status" value="1"/>
</dbReference>
<feature type="transmembrane region" description="Helical" evidence="2">
    <location>
        <begin position="12"/>
        <end position="30"/>
    </location>
</feature>
<feature type="domain" description="PAS" evidence="3">
    <location>
        <begin position="346"/>
        <end position="416"/>
    </location>
</feature>
<dbReference type="Gene3D" id="1.20.120.30">
    <property type="entry name" value="Aspartate receptor, ligand-binding domain"/>
    <property type="match status" value="1"/>
</dbReference>
<gene>
    <name evidence="8" type="ORF">EGC77_01085</name>
    <name evidence="7" type="ORF">EGC80_17460</name>
</gene>
<dbReference type="Pfam" id="PF08448">
    <property type="entry name" value="PAS_4"/>
    <property type="match status" value="1"/>
</dbReference>
<dbReference type="Pfam" id="PF13426">
    <property type="entry name" value="PAS_9"/>
    <property type="match status" value="1"/>
</dbReference>
<dbReference type="NCBIfam" id="TIGR00254">
    <property type="entry name" value="GGDEF"/>
    <property type="match status" value="1"/>
</dbReference>
<dbReference type="Pfam" id="PF00989">
    <property type="entry name" value="PAS"/>
    <property type="match status" value="1"/>
</dbReference>
<dbReference type="KEGG" id="spsr:EGC80_17460"/>
<dbReference type="PROSITE" id="PS50883">
    <property type="entry name" value="EAL"/>
    <property type="match status" value="1"/>
</dbReference>
<reference evidence="10" key="2">
    <citation type="submission" date="2018-11" db="EMBL/GenBank/DDBJ databases">
        <title>Shewanella sp. R106.</title>
        <authorList>
            <person name="Hwang Y.J."/>
            <person name="Hwang C.Y."/>
        </authorList>
    </citation>
    <scope>NUCLEOTIDE SEQUENCE [LARGE SCALE GENOMIC DNA]</scope>
    <source>
        <strain evidence="10">R106</strain>
    </source>
</reference>
<dbReference type="CDD" id="cd01949">
    <property type="entry name" value="GGDEF"/>
    <property type="match status" value="1"/>
</dbReference>
<dbReference type="SMART" id="SM00091">
    <property type="entry name" value="PAS"/>
    <property type="match status" value="4"/>
</dbReference>
<keyword evidence="2" id="KW-0472">Membrane</keyword>
<feature type="domain" description="PAS" evidence="3">
    <location>
        <begin position="806"/>
        <end position="852"/>
    </location>
</feature>